<keyword evidence="3" id="KW-1185">Reference proteome</keyword>
<dbReference type="PANTHER" id="PTHR34387:SF1">
    <property type="entry name" value="PERIPLASMIC IMMUNOGENIC PROTEIN"/>
    <property type="match status" value="1"/>
</dbReference>
<dbReference type="EMBL" id="BAABFO010000011">
    <property type="protein sequence ID" value="GAA4334118.1"/>
    <property type="molecule type" value="Genomic_DNA"/>
</dbReference>
<dbReference type="Pfam" id="PF04402">
    <property type="entry name" value="SIMPL"/>
    <property type="match status" value="1"/>
</dbReference>
<evidence type="ECO:0000256" key="1">
    <source>
        <dbReference type="SAM" id="SignalP"/>
    </source>
</evidence>
<name>A0ABP8H4G3_9BURK</name>
<keyword evidence="1" id="KW-0732">Signal</keyword>
<gene>
    <name evidence="2" type="ORF">GCM10023144_26020</name>
</gene>
<feature type="chain" id="PRO_5045830349" evidence="1">
    <location>
        <begin position="32"/>
        <end position="251"/>
    </location>
</feature>
<dbReference type="PANTHER" id="PTHR34387">
    <property type="entry name" value="SLR1258 PROTEIN"/>
    <property type="match status" value="1"/>
</dbReference>
<dbReference type="PROSITE" id="PS51257">
    <property type="entry name" value="PROKAR_LIPOPROTEIN"/>
    <property type="match status" value="1"/>
</dbReference>
<dbReference type="InterPro" id="IPR052022">
    <property type="entry name" value="26kDa_periplasmic_antigen"/>
</dbReference>
<dbReference type="InterPro" id="IPR007497">
    <property type="entry name" value="SIMPL/DUF541"/>
</dbReference>
<feature type="signal peptide" evidence="1">
    <location>
        <begin position="1"/>
        <end position="31"/>
    </location>
</feature>
<dbReference type="RefSeq" id="WP_345250086.1">
    <property type="nucleotide sequence ID" value="NZ_BAABFO010000011.1"/>
</dbReference>
<organism evidence="2 3">
    <name type="scientific">Pigmentiphaga soli</name>
    <dbReference type="NCBI Taxonomy" id="1007095"/>
    <lineage>
        <taxon>Bacteria</taxon>
        <taxon>Pseudomonadati</taxon>
        <taxon>Pseudomonadota</taxon>
        <taxon>Betaproteobacteria</taxon>
        <taxon>Burkholderiales</taxon>
        <taxon>Alcaligenaceae</taxon>
        <taxon>Pigmentiphaga</taxon>
    </lineage>
</organism>
<dbReference type="Proteomes" id="UP001501671">
    <property type="component" value="Unassembled WGS sequence"/>
</dbReference>
<proteinExistence type="predicted"/>
<reference evidence="3" key="1">
    <citation type="journal article" date="2019" name="Int. J. Syst. Evol. Microbiol.">
        <title>The Global Catalogue of Microorganisms (GCM) 10K type strain sequencing project: providing services to taxonomists for standard genome sequencing and annotation.</title>
        <authorList>
            <consortium name="The Broad Institute Genomics Platform"/>
            <consortium name="The Broad Institute Genome Sequencing Center for Infectious Disease"/>
            <person name="Wu L."/>
            <person name="Ma J."/>
        </authorList>
    </citation>
    <scope>NUCLEOTIDE SEQUENCE [LARGE SCALE GENOMIC DNA]</scope>
    <source>
        <strain evidence="3">JCM 17666</strain>
    </source>
</reference>
<evidence type="ECO:0000313" key="3">
    <source>
        <dbReference type="Proteomes" id="UP001501671"/>
    </source>
</evidence>
<evidence type="ECO:0000313" key="2">
    <source>
        <dbReference type="EMBL" id="GAA4334118.1"/>
    </source>
</evidence>
<dbReference type="Gene3D" id="3.30.110.170">
    <property type="entry name" value="Protein of unknown function (DUF541), domain 1"/>
    <property type="match status" value="1"/>
</dbReference>
<sequence>MARRPSPSLGYFLAPLAGLACAAALSLPASAQQPPPPPRPELPQLSLEASAARDVAQDKVEITLANEIEGSDQAGVADQLNKLVETALNQAKRETRVTSRTGSYRIWANTDRNGKITGWRGRAELVLESKDFVAASTLAGDLGKLMAVSNVAFSLSREAREAEEHSLLAEAAAAFKARANDAARAFGFGGYAIRQLDLSGSGTVYQPPRPYAMRASAMEAKAADAVPLEAGKATVTVSVRGTVDLIGTPAR</sequence>
<comment type="caution">
    <text evidence="2">The sequence shown here is derived from an EMBL/GenBank/DDBJ whole genome shotgun (WGS) entry which is preliminary data.</text>
</comment>
<dbReference type="Gene3D" id="3.30.70.2970">
    <property type="entry name" value="Protein of unknown function (DUF541), domain 2"/>
    <property type="match status" value="1"/>
</dbReference>
<accession>A0ABP8H4G3</accession>
<protein>
    <submittedName>
        <fullName evidence="2">SIMPL domain-containing protein</fullName>
    </submittedName>
</protein>